<protein>
    <submittedName>
        <fullName evidence="2">DNA polymerase beta domain protein region</fullName>
    </submittedName>
</protein>
<dbReference type="KEGG" id="gem:GM21_0606"/>
<name>C6E064_GEOSM</name>
<gene>
    <name evidence="2" type="ordered locus">GM21_0606</name>
</gene>
<dbReference type="SUPFAM" id="SSF81301">
    <property type="entry name" value="Nucleotidyltransferase"/>
    <property type="match status" value="1"/>
</dbReference>
<dbReference type="Pfam" id="PF18765">
    <property type="entry name" value="Polbeta"/>
    <property type="match status" value="1"/>
</dbReference>
<dbReference type="Gene3D" id="3.30.460.10">
    <property type="entry name" value="Beta Polymerase, domain 2"/>
    <property type="match status" value="1"/>
</dbReference>
<dbReference type="CDD" id="cd05403">
    <property type="entry name" value="NT_KNTase_like"/>
    <property type="match status" value="1"/>
</dbReference>
<dbReference type="eggNOG" id="COG1708">
    <property type="taxonomic scope" value="Bacteria"/>
</dbReference>
<reference evidence="2" key="1">
    <citation type="submission" date="2009-07" db="EMBL/GenBank/DDBJ databases">
        <title>Complete sequence of Geobacter sp. M21.</title>
        <authorList>
            <consortium name="US DOE Joint Genome Institute"/>
            <person name="Lucas S."/>
            <person name="Copeland A."/>
            <person name="Lapidus A."/>
            <person name="Glavina del Rio T."/>
            <person name="Dalin E."/>
            <person name="Tice H."/>
            <person name="Bruce D."/>
            <person name="Goodwin L."/>
            <person name="Pitluck S."/>
            <person name="Saunders E."/>
            <person name="Brettin T."/>
            <person name="Detter J.C."/>
            <person name="Han C."/>
            <person name="Larimer F."/>
            <person name="Land M."/>
            <person name="Hauser L."/>
            <person name="Kyrpides N."/>
            <person name="Ovchinnikova G."/>
            <person name="Lovley D."/>
        </authorList>
    </citation>
    <scope>NUCLEOTIDE SEQUENCE [LARGE SCALE GENOMIC DNA]</scope>
    <source>
        <strain evidence="2">M21</strain>
    </source>
</reference>
<accession>C6E064</accession>
<feature type="domain" description="Polymerase beta nucleotidyltransferase" evidence="1">
    <location>
        <begin position="14"/>
        <end position="104"/>
    </location>
</feature>
<proteinExistence type="predicted"/>
<evidence type="ECO:0000259" key="1">
    <source>
        <dbReference type="Pfam" id="PF18765"/>
    </source>
</evidence>
<evidence type="ECO:0000313" key="2">
    <source>
        <dbReference type="EMBL" id="ACT16680.1"/>
    </source>
</evidence>
<dbReference type="InterPro" id="IPR043519">
    <property type="entry name" value="NT_sf"/>
</dbReference>
<dbReference type="PANTHER" id="PTHR33933">
    <property type="entry name" value="NUCLEOTIDYLTRANSFERASE"/>
    <property type="match status" value="1"/>
</dbReference>
<dbReference type="EMBL" id="CP001661">
    <property type="protein sequence ID" value="ACT16680.1"/>
    <property type="molecule type" value="Genomic_DNA"/>
</dbReference>
<organism evidence="2">
    <name type="scientific">Geobacter sp. (strain M21)</name>
    <dbReference type="NCBI Taxonomy" id="443144"/>
    <lineage>
        <taxon>Bacteria</taxon>
        <taxon>Pseudomonadati</taxon>
        <taxon>Thermodesulfobacteriota</taxon>
        <taxon>Desulfuromonadia</taxon>
        <taxon>Geobacterales</taxon>
        <taxon>Geobacteraceae</taxon>
        <taxon>Geobacter</taxon>
    </lineage>
</organism>
<dbReference type="AlphaFoldDB" id="C6E064"/>
<dbReference type="STRING" id="443144.GM21_0606"/>
<dbReference type="OrthoDB" id="5419730at2"/>
<dbReference type="HOGENOM" id="CLU_130257_9_5_7"/>
<sequence length="105" mass="12023">MISQQQIDDITRRIASSYHPDRIILFGSYAYGNPSEDSDLDLLVVLPFEGRPVYKSIEILEMLHPTVPLDLIVRTPQQLASRLAQHDFFLNEVIQKGKVLYEASH</sequence>
<dbReference type="InterPro" id="IPR052548">
    <property type="entry name" value="Type_VII_TA_antitoxin"/>
</dbReference>
<dbReference type="InterPro" id="IPR041633">
    <property type="entry name" value="Polbeta"/>
</dbReference>
<dbReference type="PANTHER" id="PTHR33933:SF1">
    <property type="entry name" value="PROTEIN ADENYLYLTRANSFERASE MNTA-RELATED"/>
    <property type="match status" value="1"/>
</dbReference>